<dbReference type="GO" id="GO:0005524">
    <property type="term" value="F:ATP binding"/>
    <property type="evidence" value="ECO:0007669"/>
    <property type="project" value="UniProtKB-KW"/>
</dbReference>
<dbReference type="InterPro" id="IPR013767">
    <property type="entry name" value="PAS_fold"/>
</dbReference>
<dbReference type="InterPro" id="IPR025944">
    <property type="entry name" value="Sigma_54_int_dom_CS"/>
</dbReference>
<dbReference type="Gene3D" id="3.40.50.300">
    <property type="entry name" value="P-loop containing nucleotide triphosphate hydrolases"/>
    <property type="match status" value="1"/>
</dbReference>
<dbReference type="Pfam" id="PF00989">
    <property type="entry name" value="PAS"/>
    <property type="match status" value="1"/>
</dbReference>
<dbReference type="Gene3D" id="3.40.50.2300">
    <property type="match status" value="1"/>
</dbReference>
<keyword evidence="1" id="KW-0547">Nucleotide-binding</keyword>
<dbReference type="CDD" id="cd00130">
    <property type="entry name" value="PAS"/>
    <property type="match status" value="1"/>
</dbReference>
<dbReference type="Pfam" id="PF06506">
    <property type="entry name" value="PrpR_N"/>
    <property type="match status" value="1"/>
</dbReference>
<dbReference type="InterPro" id="IPR000014">
    <property type="entry name" value="PAS"/>
</dbReference>
<keyword evidence="2" id="KW-0067">ATP-binding</keyword>
<dbReference type="CDD" id="cd00009">
    <property type="entry name" value="AAA"/>
    <property type="match status" value="1"/>
</dbReference>
<dbReference type="PROSITE" id="PS50112">
    <property type="entry name" value="PAS"/>
    <property type="match status" value="1"/>
</dbReference>
<dbReference type="InterPro" id="IPR009057">
    <property type="entry name" value="Homeodomain-like_sf"/>
</dbReference>
<dbReference type="SUPFAM" id="SSF52540">
    <property type="entry name" value="P-loop containing nucleoside triphosphate hydrolases"/>
    <property type="match status" value="1"/>
</dbReference>
<evidence type="ECO:0000256" key="3">
    <source>
        <dbReference type="ARBA" id="ARBA00023015"/>
    </source>
</evidence>
<accession>A0A212M0P4</accession>
<dbReference type="SMART" id="SM00091">
    <property type="entry name" value="PAS"/>
    <property type="match status" value="1"/>
</dbReference>
<evidence type="ECO:0000259" key="6">
    <source>
        <dbReference type="PROSITE" id="PS50045"/>
    </source>
</evidence>
<dbReference type="PROSITE" id="PS50045">
    <property type="entry name" value="SIGMA54_INTERACT_4"/>
    <property type="match status" value="1"/>
</dbReference>
<dbReference type="InterPro" id="IPR035965">
    <property type="entry name" value="PAS-like_dom_sf"/>
</dbReference>
<gene>
    <name evidence="8" type="ORF">KL86SPO_70199</name>
</gene>
<keyword evidence="4" id="KW-0238">DNA-binding</keyword>
<dbReference type="InterPro" id="IPR027417">
    <property type="entry name" value="P-loop_NTPase"/>
</dbReference>
<reference evidence="8" key="1">
    <citation type="submission" date="2016-08" db="EMBL/GenBank/DDBJ databases">
        <authorList>
            <person name="Seilhamer J.J."/>
        </authorList>
    </citation>
    <scope>NUCLEOTIDE SEQUENCE</scope>
    <source>
        <strain evidence="8">86</strain>
    </source>
</reference>
<dbReference type="Gene3D" id="1.10.8.60">
    <property type="match status" value="1"/>
</dbReference>
<dbReference type="PROSITE" id="PS00676">
    <property type="entry name" value="SIGMA54_INTERACT_2"/>
    <property type="match status" value="1"/>
</dbReference>
<name>A0A212M0P4_9FIRM</name>
<dbReference type="InterPro" id="IPR058031">
    <property type="entry name" value="AAA_lid_NorR"/>
</dbReference>
<dbReference type="Pfam" id="PF02954">
    <property type="entry name" value="HTH_8"/>
    <property type="match status" value="1"/>
</dbReference>
<dbReference type="GO" id="GO:0000156">
    <property type="term" value="F:phosphorelay response regulator activity"/>
    <property type="evidence" value="ECO:0007669"/>
    <property type="project" value="InterPro"/>
</dbReference>
<dbReference type="EMBL" id="FMJE01000007">
    <property type="protein sequence ID" value="SCM83341.1"/>
    <property type="molecule type" value="Genomic_DNA"/>
</dbReference>
<feature type="domain" description="Sigma-54 factor interaction" evidence="6">
    <location>
        <begin position="327"/>
        <end position="557"/>
    </location>
</feature>
<dbReference type="Gene3D" id="3.40.50.10660">
    <property type="entry name" value="PrpR receptor domain-like"/>
    <property type="match status" value="1"/>
</dbReference>
<evidence type="ECO:0000256" key="5">
    <source>
        <dbReference type="ARBA" id="ARBA00023163"/>
    </source>
</evidence>
<dbReference type="PRINTS" id="PR01590">
    <property type="entry name" value="HTHFIS"/>
</dbReference>
<dbReference type="SUPFAM" id="SSF46689">
    <property type="entry name" value="Homeodomain-like"/>
    <property type="match status" value="1"/>
</dbReference>
<dbReference type="GO" id="GO:0043565">
    <property type="term" value="F:sequence-specific DNA binding"/>
    <property type="evidence" value="ECO:0007669"/>
    <property type="project" value="InterPro"/>
</dbReference>
<evidence type="ECO:0000256" key="1">
    <source>
        <dbReference type="ARBA" id="ARBA00022741"/>
    </source>
</evidence>
<dbReference type="InterPro" id="IPR003593">
    <property type="entry name" value="AAA+_ATPase"/>
</dbReference>
<dbReference type="Pfam" id="PF25601">
    <property type="entry name" value="AAA_lid_14"/>
    <property type="match status" value="1"/>
</dbReference>
<evidence type="ECO:0000259" key="7">
    <source>
        <dbReference type="PROSITE" id="PS50112"/>
    </source>
</evidence>
<dbReference type="FunFam" id="3.40.50.300:FF:000006">
    <property type="entry name" value="DNA-binding transcriptional regulator NtrC"/>
    <property type="match status" value="1"/>
</dbReference>
<dbReference type="SMART" id="SM00382">
    <property type="entry name" value="AAA"/>
    <property type="match status" value="1"/>
</dbReference>
<dbReference type="SUPFAM" id="SSF159800">
    <property type="entry name" value="PrpR receptor domain-like"/>
    <property type="match status" value="1"/>
</dbReference>
<dbReference type="InterPro" id="IPR010524">
    <property type="entry name" value="Sig_transdc_resp-reg_PrpR_N"/>
</dbReference>
<organism evidence="8">
    <name type="scientific">uncultured Sporomusa sp</name>
    <dbReference type="NCBI Taxonomy" id="307249"/>
    <lineage>
        <taxon>Bacteria</taxon>
        <taxon>Bacillati</taxon>
        <taxon>Bacillota</taxon>
        <taxon>Negativicutes</taxon>
        <taxon>Selenomonadales</taxon>
        <taxon>Sporomusaceae</taxon>
        <taxon>Sporomusa</taxon>
        <taxon>environmental samples</taxon>
    </lineage>
</organism>
<evidence type="ECO:0000256" key="2">
    <source>
        <dbReference type="ARBA" id="ARBA00022840"/>
    </source>
</evidence>
<dbReference type="AlphaFoldDB" id="A0A212M0P4"/>
<keyword evidence="3" id="KW-0805">Transcription regulation</keyword>
<feature type="domain" description="PAS" evidence="7">
    <location>
        <begin position="198"/>
        <end position="249"/>
    </location>
</feature>
<dbReference type="GO" id="GO:0006355">
    <property type="term" value="P:regulation of DNA-templated transcription"/>
    <property type="evidence" value="ECO:0007669"/>
    <property type="project" value="InterPro"/>
</dbReference>
<proteinExistence type="predicted"/>
<keyword evidence="5" id="KW-0804">Transcription</keyword>
<dbReference type="PROSITE" id="PS00688">
    <property type="entry name" value="SIGMA54_INTERACT_3"/>
    <property type="match status" value="1"/>
</dbReference>
<sequence length="643" mass="70798">MNRIAFIAPYTKLATLAREICAETYPDVKVFEGLLDEGLDCAQQIAAEGCQVIISRGGTASLIQENLNLPVVEVKVTGYDILHTLSDLIGKNKTIGVIGYHNVVRGCRAISQMLQIKSLELLTLNSTESPDWQAAQARLHKKLLQTPVDILVGDTLVISKLNLNVPEVRLIVSGAESIYEAIEEARRIARVQTEEKKSSEQLRTILHFIHDGVVAIDDSGNITVMNPAAETIFNSNAAQAIGKSITQFITNSKLPDILISGKAELDQLQSTPSGMIVTSKIPIKVNGKVEGAVATFQETGRIQKTEQKIRLTLHAKGLFAKYSFSDIMAWDYEMKRTIDKARRYALTDGTVLIQAESGCGKELFAQSIHQESSRSSGPFVAVNCSALPPQLLESELFGYVAGAFTGARKEGKPGLVELAHGGTLFLDEIGDMELGLQARLLRVLGERQVMRLGSDHWMPVDIRVIAATHVPLKQKAFEGLFRMDLFYRLNVLTIAIPPLRQRVADIYPLSNYFLSLFAEKYGRTAIELPPEAHDALIRYPWPGNVRELRNTMERLVLTYEETGNSMDILLDFLKELDTDSVRLPAANDLPAPAVIAGHSQSAVSMKAMKHQLAIDTLKACGGNKSKAAKQLGITRYTLDRLLK</sequence>
<dbReference type="PANTHER" id="PTHR32071">
    <property type="entry name" value="TRANSCRIPTIONAL REGULATORY PROTEIN"/>
    <property type="match status" value="1"/>
</dbReference>
<dbReference type="InterPro" id="IPR025943">
    <property type="entry name" value="Sigma_54_int_dom_ATP-bd_2"/>
</dbReference>
<evidence type="ECO:0000256" key="4">
    <source>
        <dbReference type="ARBA" id="ARBA00023125"/>
    </source>
</evidence>
<evidence type="ECO:0000313" key="8">
    <source>
        <dbReference type="EMBL" id="SCM83341.1"/>
    </source>
</evidence>
<dbReference type="SUPFAM" id="SSF55785">
    <property type="entry name" value="PYP-like sensor domain (PAS domain)"/>
    <property type="match status" value="1"/>
</dbReference>
<dbReference type="Gene3D" id="3.30.450.20">
    <property type="entry name" value="PAS domain"/>
    <property type="match status" value="1"/>
</dbReference>
<dbReference type="Gene3D" id="1.10.10.60">
    <property type="entry name" value="Homeodomain-like"/>
    <property type="match status" value="1"/>
</dbReference>
<protein>
    <submittedName>
        <fullName evidence="8">Sigma54 specific transcriptional regulator, Fis family</fullName>
    </submittedName>
</protein>
<dbReference type="InterPro" id="IPR002197">
    <property type="entry name" value="HTH_Fis"/>
</dbReference>
<dbReference type="NCBIfam" id="TIGR00229">
    <property type="entry name" value="sensory_box"/>
    <property type="match status" value="1"/>
</dbReference>
<dbReference type="Pfam" id="PF00158">
    <property type="entry name" value="Sigma54_activat"/>
    <property type="match status" value="1"/>
</dbReference>
<dbReference type="InterPro" id="IPR002078">
    <property type="entry name" value="Sigma_54_int"/>
</dbReference>
<dbReference type="RefSeq" id="WP_288185806.1">
    <property type="nucleotide sequence ID" value="NZ_LT608335.1"/>
</dbReference>